<evidence type="ECO:0000313" key="3">
    <source>
        <dbReference type="EMBL" id="GED69120.1"/>
    </source>
</evidence>
<dbReference type="EMBL" id="BJON01000010">
    <property type="protein sequence ID" value="GED69120.1"/>
    <property type="molecule type" value="Genomic_DNA"/>
</dbReference>
<dbReference type="Pfam" id="PF20254">
    <property type="entry name" value="DMFA2_C"/>
    <property type="match status" value="1"/>
</dbReference>
<dbReference type="STRING" id="54915.ADS79_32115"/>
<dbReference type="RefSeq" id="WP_049742549.1">
    <property type="nucleotide sequence ID" value="NZ_BJON01000010.1"/>
</dbReference>
<evidence type="ECO:0000313" key="6">
    <source>
        <dbReference type="Proteomes" id="UP000319578"/>
    </source>
</evidence>
<reference evidence="5" key="1">
    <citation type="submission" date="2015-07" db="EMBL/GenBank/DDBJ databases">
        <title>Genome sequencing project for genomic taxonomy and phylogenomics of Bacillus-like bacteria.</title>
        <authorList>
            <person name="Liu B."/>
            <person name="Wang J."/>
            <person name="Zhu Y."/>
            <person name="Liu G."/>
            <person name="Chen Q."/>
            <person name="Chen Z."/>
            <person name="Lan J."/>
            <person name="Che J."/>
            <person name="Ge C."/>
            <person name="Shi H."/>
            <person name="Pan Z."/>
            <person name="Liu X."/>
        </authorList>
    </citation>
    <scope>NUCLEOTIDE SEQUENCE [LARGE SCALE GENOMIC DNA]</scope>
    <source>
        <strain evidence="5">DSM 9887</strain>
    </source>
</reference>
<evidence type="ECO:0000256" key="1">
    <source>
        <dbReference type="SAM" id="Phobius"/>
    </source>
</evidence>
<sequence>MKDDQVRMTRRKFLKYAALSSMLFSIGNIPLWHNQWKLDSAAPALALPPREVFPRKPVVVDENKKPGNADWRVTKPAAGAIAGYASSTSVVAGETIRFYISTRTGGIKYRLDVYRLGYYQGKGARLHFTKSDLIGQAQGWWSKTEGRHGLPEPDPKTKLLHLEWKSSYSLKIPEDWVTGLYIVRMTDADGFQSYIPFLIRDEKYEHDFMVQSAVTTWHAYSAWGGYGYYGHYDEKTHEYVDYDTDRKKVAVAISYNRPYEQYHGSGDLYLEYPTVYWLESKGYDIGYVTNIDTHLNRVKWRPKGFISLGHDEYYSRQMRLYVEHLRDQGVHLAYLGANNIFWQIRFEDEKGRILSNDEEPRFQICYKYRAIEEDPTQHRKLLTTEWRNLNEPENQLLGQMYDGLVYTGPDWVVSQPKHWLYKGLDVKEGDKVKHLIGWEYDSVKNHIFTPSNLEIIAASPLVNTTGETAVAHTTIYRYWTDAFVFDAGTIYWCFGLSNPWNDERGSVSEIIQGVTANLLDRYIQPT</sequence>
<keyword evidence="6" id="KW-1185">Reference proteome</keyword>
<reference evidence="3 6" key="3">
    <citation type="submission" date="2019-06" db="EMBL/GenBank/DDBJ databases">
        <title>Whole genome shotgun sequence of Brevibacillus reuszeri NBRC 15719.</title>
        <authorList>
            <person name="Hosoyama A."/>
            <person name="Uohara A."/>
            <person name="Ohji S."/>
            <person name="Ichikawa N."/>
        </authorList>
    </citation>
    <scope>NUCLEOTIDE SEQUENCE [LARGE SCALE GENOMIC DNA]</scope>
    <source>
        <strain evidence="3 6">NBRC 15719</strain>
    </source>
</reference>
<dbReference type="AlphaFoldDB" id="A0A0K9YIX1"/>
<dbReference type="InterPro" id="IPR006311">
    <property type="entry name" value="TAT_signal"/>
</dbReference>
<evidence type="ECO:0000259" key="2">
    <source>
        <dbReference type="Pfam" id="PF20254"/>
    </source>
</evidence>
<feature type="domain" description="N,N-dimethylformamidase beta subunit-like C-terminal" evidence="2">
    <location>
        <begin position="111"/>
        <end position="500"/>
    </location>
</feature>
<feature type="transmembrane region" description="Helical" evidence="1">
    <location>
        <begin position="12"/>
        <end position="32"/>
    </location>
</feature>
<dbReference type="OrthoDB" id="505641at2"/>
<dbReference type="PATRIC" id="fig|54915.3.peg.521"/>
<dbReference type="EMBL" id="LGIQ01000017">
    <property type="protein sequence ID" value="KNB68619.1"/>
    <property type="molecule type" value="Genomic_DNA"/>
</dbReference>
<comment type="caution">
    <text evidence="4">The sequence shown here is derived from an EMBL/GenBank/DDBJ whole genome shotgun (WGS) entry which is preliminary data.</text>
</comment>
<reference evidence="4" key="2">
    <citation type="submission" date="2015-07" db="EMBL/GenBank/DDBJ databases">
        <title>MeaNS - Measles Nucleotide Surveillance Program.</title>
        <authorList>
            <person name="Tran T."/>
            <person name="Druce J."/>
        </authorList>
    </citation>
    <scope>NUCLEOTIDE SEQUENCE</scope>
    <source>
        <strain evidence="4">DSM 9887</strain>
    </source>
</reference>
<accession>A0A0K9YIX1</accession>
<dbReference type="InterPro" id="IPR046540">
    <property type="entry name" value="DMFA2_C"/>
</dbReference>
<protein>
    <recommendedName>
        <fullName evidence="2">N,N-dimethylformamidase beta subunit-like C-terminal domain-containing protein</fullName>
    </recommendedName>
</protein>
<organism evidence="4 5">
    <name type="scientific">Brevibacillus reuszeri</name>
    <dbReference type="NCBI Taxonomy" id="54915"/>
    <lineage>
        <taxon>Bacteria</taxon>
        <taxon>Bacillati</taxon>
        <taxon>Bacillota</taxon>
        <taxon>Bacilli</taxon>
        <taxon>Bacillales</taxon>
        <taxon>Paenibacillaceae</taxon>
        <taxon>Brevibacillus</taxon>
    </lineage>
</organism>
<keyword evidence="1" id="KW-1133">Transmembrane helix</keyword>
<dbReference type="Proteomes" id="UP000036834">
    <property type="component" value="Unassembled WGS sequence"/>
</dbReference>
<evidence type="ECO:0000313" key="4">
    <source>
        <dbReference type="EMBL" id="KNB68619.1"/>
    </source>
</evidence>
<keyword evidence="1" id="KW-0472">Membrane</keyword>
<name>A0A0K9YIX1_9BACL</name>
<evidence type="ECO:0000313" key="5">
    <source>
        <dbReference type="Proteomes" id="UP000036834"/>
    </source>
</evidence>
<gene>
    <name evidence="4" type="ORF">ADS79_32115</name>
    <name evidence="3" type="ORF">BRE01_28220</name>
</gene>
<proteinExistence type="predicted"/>
<keyword evidence="1" id="KW-0812">Transmembrane</keyword>
<dbReference type="PROSITE" id="PS51318">
    <property type="entry name" value="TAT"/>
    <property type="match status" value="1"/>
</dbReference>
<dbReference type="Proteomes" id="UP000319578">
    <property type="component" value="Unassembled WGS sequence"/>
</dbReference>